<keyword evidence="13" id="KW-1185">Reference proteome</keyword>
<dbReference type="InterPro" id="IPR002048">
    <property type="entry name" value="EF_hand_dom"/>
</dbReference>
<accession>A0A9J7HMA7</accession>
<dbReference type="OMA" id="KNGPRSH"/>
<dbReference type="Pfam" id="PF00254">
    <property type="entry name" value="FKBP_C"/>
    <property type="match status" value="1"/>
</dbReference>
<sequence length="246" mass="27281">MTQNVKMETDHKKVNLMTPSSMRSLLAILGTIFLGVLGFPVLVTNVEAPMGMRVRVVSRPRMCDRTSKEGDLLSVHFMGSLGSTDGSVFDSSYHRNQPLQFVVGRDQMIPGWDQGLMDMCVGEKRELMIPPHPSHIAYLGPGLHSAGKQLDESPLVFNIELLDILDSPPAPDAFAEIDKDGDKLLSVVEVQDYVKTLVADGLEIPDGKNMTEVLWEIFQHEDRDRDGFISHSEFSAFIKAPCLNQA</sequence>
<dbReference type="Proteomes" id="UP000001554">
    <property type="component" value="Chromosome 18"/>
</dbReference>
<dbReference type="InterPro" id="IPR052273">
    <property type="entry name" value="PPIase_FKBP"/>
</dbReference>
<keyword evidence="4" id="KW-0677">Repeat</keyword>
<dbReference type="PROSITE" id="PS50222">
    <property type="entry name" value="EF_HAND_2"/>
    <property type="match status" value="2"/>
</dbReference>
<evidence type="ECO:0000313" key="13">
    <source>
        <dbReference type="Proteomes" id="UP000001554"/>
    </source>
</evidence>
<dbReference type="Gene3D" id="1.10.238.10">
    <property type="entry name" value="EF-hand"/>
    <property type="match status" value="1"/>
</dbReference>
<feature type="domain" description="EF-hand" evidence="12">
    <location>
        <begin position="172"/>
        <end position="200"/>
    </location>
</feature>
<reference evidence="13" key="1">
    <citation type="journal article" date="2020" name="Nat. Ecol. Evol.">
        <title>Deeply conserved synteny resolves early events in vertebrate evolution.</title>
        <authorList>
            <person name="Simakov O."/>
            <person name="Marletaz F."/>
            <person name="Yue J.X."/>
            <person name="O'Connell B."/>
            <person name="Jenkins J."/>
            <person name="Brandt A."/>
            <person name="Calef R."/>
            <person name="Tung C.H."/>
            <person name="Huang T.K."/>
            <person name="Schmutz J."/>
            <person name="Satoh N."/>
            <person name="Yu J.K."/>
            <person name="Putnam N.H."/>
            <person name="Green R.E."/>
            <person name="Rokhsar D.S."/>
        </authorList>
    </citation>
    <scope>NUCLEOTIDE SEQUENCE [LARGE SCALE GENOMIC DNA]</scope>
    <source>
        <strain evidence="13">S238N-H82</strain>
    </source>
</reference>
<dbReference type="OrthoDB" id="1902587at2759"/>
<keyword evidence="9 10" id="KW-0413">Isomerase</keyword>
<keyword evidence="8" id="KW-0325">Glycoprotein</keyword>
<feature type="domain" description="PPIase FKBP-type" evidence="11">
    <location>
        <begin position="70"/>
        <end position="165"/>
    </location>
</feature>
<evidence type="ECO:0000256" key="7">
    <source>
        <dbReference type="ARBA" id="ARBA00023110"/>
    </source>
</evidence>
<evidence type="ECO:0000256" key="2">
    <source>
        <dbReference type="ARBA" id="ARBA00013194"/>
    </source>
</evidence>
<evidence type="ECO:0000256" key="1">
    <source>
        <dbReference type="ARBA" id="ARBA00000971"/>
    </source>
</evidence>
<dbReference type="RefSeq" id="XP_035660920.1">
    <property type="nucleotide sequence ID" value="XM_035805027.1"/>
</dbReference>
<dbReference type="SUPFAM" id="SSF54534">
    <property type="entry name" value="FKBP-like"/>
    <property type="match status" value="1"/>
</dbReference>
<evidence type="ECO:0000256" key="5">
    <source>
        <dbReference type="ARBA" id="ARBA00022824"/>
    </source>
</evidence>
<dbReference type="GeneID" id="118405524"/>
<name>A0A9J7HMA7_BRAFL</name>
<dbReference type="Gene3D" id="3.10.50.40">
    <property type="match status" value="1"/>
</dbReference>
<evidence type="ECO:0000256" key="8">
    <source>
        <dbReference type="ARBA" id="ARBA00023180"/>
    </source>
</evidence>
<protein>
    <recommendedName>
        <fullName evidence="2 10">peptidylprolyl isomerase</fullName>
        <ecNumber evidence="2 10">5.2.1.8</ecNumber>
    </recommendedName>
</protein>
<dbReference type="PROSITE" id="PS00018">
    <property type="entry name" value="EF_HAND_1"/>
    <property type="match status" value="2"/>
</dbReference>
<keyword evidence="7 10" id="KW-0697">Rotamase</keyword>
<dbReference type="InterPro" id="IPR011992">
    <property type="entry name" value="EF-hand-dom_pair"/>
</dbReference>
<dbReference type="PANTHER" id="PTHR46222">
    <property type="entry name" value="PEPTIDYL-PROLYL CIS-TRANS ISOMERASE FKBP7/14"/>
    <property type="match status" value="1"/>
</dbReference>
<dbReference type="GO" id="GO:0005509">
    <property type="term" value="F:calcium ion binding"/>
    <property type="evidence" value="ECO:0007669"/>
    <property type="project" value="InterPro"/>
</dbReference>
<keyword evidence="3" id="KW-0732">Signal</keyword>
<evidence type="ECO:0000259" key="12">
    <source>
        <dbReference type="PROSITE" id="PS50222"/>
    </source>
</evidence>
<keyword evidence="6" id="KW-0106">Calcium</keyword>
<reference evidence="14" key="2">
    <citation type="submission" date="2025-08" db="UniProtKB">
        <authorList>
            <consortium name="RefSeq"/>
        </authorList>
    </citation>
    <scope>IDENTIFICATION</scope>
    <source>
        <strain evidence="14">S238N-H82</strain>
        <tissue evidence="14">Testes</tissue>
    </source>
</reference>
<dbReference type="Pfam" id="PF13499">
    <property type="entry name" value="EF-hand_7"/>
    <property type="match status" value="1"/>
</dbReference>
<feature type="domain" description="EF-hand" evidence="12">
    <location>
        <begin position="209"/>
        <end position="244"/>
    </location>
</feature>
<evidence type="ECO:0000256" key="10">
    <source>
        <dbReference type="PROSITE-ProRule" id="PRU00277"/>
    </source>
</evidence>
<dbReference type="InterPro" id="IPR018247">
    <property type="entry name" value="EF_Hand_1_Ca_BS"/>
</dbReference>
<keyword evidence="5" id="KW-0256">Endoplasmic reticulum</keyword>
<comment type="catalytic activity">
    <reaction evidence="1 10">
        <text>[protein]-peptidylproline (omega=180) = [protein]-peptidylproline (omega=0)</text>
        <dbReference type="Rhea" id="RHEA:16237"/>
        <dbReference type="Rhea" id="RHEA-COMP:10747"/>
        <dbReference type="Rhea" id="RHEA-COMP:10748"/>
        <dbReference type="ChEBI" id="CHEBI:83833"/>
        <dbReference type="ChEBI" id="CHEBI:83834"/>
        <dbReference type="EC" id="5.2.1.8"/>
    </reaction>
</comment>
<evidence type="ECO:0000256" key="6">
    <source>
        <dbReference type="ARBA" id="ARBA00022837"/>
    </source>
</evidence>
<evidence type="ECO:0000259" key="11">
    <source>
        <dbReference type="PROSITE" id="PS50059"/>
    </source>
</evidence>
<dbReference type="InterPro" id="IPR046357">
    <property type="entry name" value="PPIase_dom_sf"/>
</dbReference>
<evidence type="ECO:0000256" key="4">
    <source>
        <dbReference type="ARBA" id="ARBA00022737"/>
    </source>
</evidence>
<evidence type="ECO:0000256" key="9">
    <source>
        <dbReference type="ARBA" id="ARBA00023235"/>
    </source>
</evidence>
<evidence type="ECO:0000256" key="3">
    <source>
        <dbReference type="ARBA" id="ARBA00022729"/>
    </source>
</evidence>
<dbReference type="GO" id="GO:0005783">
    <property type="term" value="C:endoplasmic reticulum"/>
    <property type="evidence" value="ECO:0007669"/>
    <property type="project" value="UniProtKB-ARBA"/>
</dbReference>
<dbReference type="GO" id="GO:0003755">
    <property type="term" value="F:peptidyl-prolyl cis-trans isomerase activity"/>
    <property type="evidence" value="ECO:0007669"/>
    <property type="project" value="UniProtKB-KW"/>
</dbReference>
<dbReference type="KEGG" id="bfo:118405524"/>
<dbReference type="InterPro" id="IPR001179">
    <property type="entry name" value="PPIase_FKBP_dom"/>
</dbReference>
<dbReference type="PROSITE" id="PS50059">
    <property type="entry name" value="FKBP_PPIASE"/>
    <property type="match status" value="1"/>
</dbReference>
<dbReference type="CDD" id="cd00051">
    <property type="entry name" value="EFh"/>
    <property type="match status" value="1"/>
</dbReference>
<dbReference type="SUPFAM" id="SSF47473">
    <property type="entry name" value="EF-hand"/>
    <property type="match status" value="1"/>
</dbReference>
<dbReference type="SMART" id="SM00054">
    <property type="entry name" value="EFh"/>
    <property type="match status" value="2"/>
</dbReference>
<gene>
    <name evidence="14" type="primary">LOC118405524</name>
</gene>
<evidence type="ECO:0000313" key="14">
    <source>
        <dbReference type="RefSeq" id="XP_035660920.1"/>
    </source>
</evidence>
<dbReference type="PANTHER" id="PTHR46222:SF3">
    <property type="entry name" value="PEPTIDYLPROLYL ISOMERASE"/>
    <property type="match status" value="1"/>
</dbReference>
<dbReference type="AlphaFoldDB" id="A0A9J7HMA7"/>
<dbReference type="EC" id="5.2.1.8" evidence="2 10"/>
<organism evidence="13 14">
    <name type="scientific">Branchiostoma floridae</name>
    <name type="common">Florida lancelet</name>
    <name type="synonym">Amphioxus</name>
    <dbReference type="NCBI Taxonomy" id="7739"/>
    <lineage>
        <taxon>Eukaryota</taxon>
        <taxon>Metazoa</taxon>
        <taxon>Chordata</taxon>
        <taxon>Cephalochordata</taxon>
        <taxon>Leptocardii</taxon>
        <taxon>Amphioxiformes</taxon>
        <taxon>Branchiostomatidae</taxon>
        <taxon>Branchiostoma</taxon>
    </lineage>
</organism>
<proteinExistence type="predicted"/>